<evidence type="ECO:0000256" key="1">
    <source>
        <dbReference type="SAM" id="MobiDB-lite"/>
    </source>
</evidence>
<proteinExistence type="predicted"/>
<comment type="caution">
    <text evidence="2">The sequence shown here is derived from an EMBL/GenBank/DDBJ whole genome shotgun (WGS) entry which is preliminary data.</text>
</comment>
<reference evidence="2 3" key="1">
    <citation type="submission" date="2019-03" db="EMBL/GenBank/DDBJ databases">
        <title>First draft genome of Liparis tanakae, snailfish: a comprehensive survey of snailfish specific genes.</title>
        <authorList>
            <person name="Kim W."/>
            <person name="Song I."/>
            <person name="Jeong J.-H."/>
            <person name="Kim D."/>
            <person name="Kim S."/>
            <person name="Ryu S."/>
            <person name="Song J.Y."/>
            <person name="Lee S.K."/>
        </authorList>
    </citation>
    <scope>NUCLEOTIDE SEQUENCE [LARGE SCALE GENOMIC DNA]</scope>
    <source>
        <tissue evidence="2">Muscle</tissue>
    </source>
</reference>
<dbReference type="AlphaFoldDB" id="A0A4Z2F7K6"/>
<name>A0A4Z2F7K6_9TELE</name>
<gene>
    <name evidence="2" type="ORF">EYF80_053046</name>
</gene>
<feature type="compositionally biased region" description="Basic and acidic residues" evidence="1">
    <location>
        <begin position="29"/>
        <end position="42"/>
    </location>
</feature>
<keyword evidence="3" id="KW-1185">Reference proteome</keyword>
<evidence type="ECO:0000313" key="2">
    <source>
        <dbReference type="EMBL" id="TNN36784.1"/>
    </source>
</evidence>
<protein>
    <submittedName>
        <fullName evidence="2">Uncharacterized protein</fullName>
    </submittedName>
</protein>
<dbReference type="Proteomes" id="UP000314294">
    <property type="component" value="Unassembled WGS sequence"/>
</dbReference>
<sequence>MTLPESLTRQRKRFGLPMRTGLVRVNTHKTTEEADWSSRDEVMTSPEGSGPVSRGVDLTLMMKL</sequence>
<evidence type="ECO:0000313" key="3">
    <source>
        <dbReference type="Proteomes" id="UP000314294"/>
    </source>
</evidence>
<accession>A0A4Z2F7K6</accession>
<dbReference type="EMBL" id="SRLO01001572">
    <property type="protein sequence ID" value="TNN36784.1"/>
    <property type="molecule type" value="Genomic_DNA"/>
</dbReference>
<organism evidence="2 3">
    <name type="scientific">Liparis tanakae</name>
    <name type="common">Tanaka's snailfish</name>
    <dbReference type="NCBI Taxonomy" id="230148"/>
    <lineage>
        <taxon>Eukaryota</taxon>
        <taxon>Metazoa</taxon>
        <taxon>Chordata</taxon>
        <taxon>Craniata</taxon>
        <taxon>Vertebrata</taxon>
        <taxon>Euteleostomi</taxon>
        <taxon>Actinopterygii</taxon>
        <taxon>Neopterygii</taxon>
        <taxon>Teleostei</taxon>
        <taxon>Neoteleostei</taxon>
        <taxon>Acanthomorphata</taxon>
        <taxon>Eupercaria</taxon>
        <taxon>Perciformes</taxon>
        <taxon>Cottioidei</taxon>
        <taxon>Cottales</taxon>
        <taxon>Liparidae</taxon>
        <taxon>Liparis</taxon>
    </lineage>
</organism>
<feature type="region of interest" description="Disordered" evidence="1">
    <location>
        <begin position="29"/>
        <end position="58"/>
    </location>
</feature>